<reference evidence="5 6" key="1">
    <citation type="submission" date="2020-03" db="EMBL/GenBank/DDBJ databases">
        <authorList>
            <consortium name="Genoscope - CEA"/>
            <person name="William W."/>
        </authorList>
    </citation>
    <scope>NUCLEOTIDE SEQUENCE [LARGE SCALE GENOMIC DNA]</scope>
    <source>
        <strain evidence="6">DSM 16959</strain>
    </source>
</reference>
<feature type="domain" description="Transketolase N-terminal" evidence="4">
    <location>
        <begin position="29"/>
        <end position="273"/>
    </location>
</feature>
<evidence type="ECO:0000313" key="5">
    <source>
        <dbReference type="EMBL" id="CAB1369889.1"/>
    </source>
</evidence>
<comment type="cofactor">
    <cofactor evidence="1">
        <name>thiamine diphosphate</name>
        <dbReference type="ChEBI" id="CHEBI:58937"/>
    </cofactor>
</comment>
<accession>A0A6S6XVC6</accession>
<dbReference type="OrthoDB" id="8732661at2"/>
<dbReference type="PANTHER" id="PTHR47514">
    <property type="entry name" value="TRANSKETOLASE N-TERMINAL SECTION-RELATED"/>
    <property type="match status" value="1"/>
</dbReference>
<evidence type="ECO:0000256" key="2">
    <source>
        <dbReference type="ARBA" id="ARBA00007131"/>
    </source>
</evidence>
<gene>
    <name evidence="5" type="ORF">DENOEST_2724</name>
</gene>
<dbReference type="AlphaFoldDB" id="A0A6S6XVC6"/>
<organism evidence="5 6">
    <name type="scientific">Denitratisoma oestradiolicum</name>
    <dbReference type="NCBI Taxonomy" id="311182"/>
    <lineage>
        <taxon>Bacteria</taxon>
        <taxon>Pseudomonadati</taxon>
        <taxon>Pseudomonadota</taxon>
        <taxon>Betaproteobacteria</taxon>
        <taxon>Nitrosomonadales</taxon>
        <taxon>Sterolibacteriaceae</taxon>
        <taxon>Denitratisoma</taxon>
    </lineage>
</organism>
<comment type="similarity">
    <text evidence="2">Belongs to the transketolase family.</text>
</comment>
<dbReference type="InterPro" id="IPR029061">
    <property type="entry name" value="THDP-binding"/>
</dbReference>
<protein>
    <submittedName>
        <fullName evidence="5">Transketolase</fullName>
    </submittedName>
</protein>
<dbReference type="Proteomes" id="UP000515733">
    <property type="component" value="Chromosome"/>
</dbReference>
<keyword evidence="6" id="KW-1185">Reference proteome</keyword>
<dbReference type="SUPFAM" id="SSF52518">
    <property type="entry name" value="Thiamin diphosphate-binding fold (THDP-binding)"/>
    <property type="match status" value="1"/>
</dbReference>
<proteinExistence type="inferred from homology"/>
<evidence type="ECO:0000256" key="1">
    <source>
        <dbReference type="ARBA" id="ARBA00001964"/>
    </source>
</evidence>
<name>A0A6S6XVC6_9PROT</name>
<evidence type="ECO:0000259" key="4">
    <source>
        <dbReference type="Pfam" id="PF00456"/>
    </source>
</evidence>
<evidence type="ECO:0000256" key="3">
    <source>
        <dbReference type="ARBA" id="ARBA00023052"/>
    </source>
</evidence>
<dbReference type="KEGG" id="doe:DENOEST_2724"/>
<dbReference type="CDD" id="cd02012">
    <property type="entry name" value="TPP_TK"/>
    <property type="match status" value="1"/>
</dbReference>
<evidence type="ECO:0000313" key="6">
    <source>
        <dbReference type="Proteomes" id="UP000515733"/>
    </source>
</evidence>
<dbReference type="PANTHER" id="PTHR47514:SF1">
    <property type="entry name" value="TRANSKETOLASE N-TERMINAL SECTION-RELATED"/>
    <property type="match status" value="1"/>
</dbReference>
<dbReference type="EMBL" id="LR778301">
    <property type="protein sequence ID" value="CAB1369889.1"/>
    <property type="molecule type" value="Genomic_DNA"/>
</dbReference>
<sequence>MTKVHLEHVPDLIEKAGEIRKHLCRCARYAGNVHIGGPLSATDVTVALYYKYLGFDPDNTEDPNRNMFVLSKGHNGVLLYCIFCDMGMHEWDDLLHNYNKIGYRFGAHPNRKYVRGIEVSTGSLGHGLSWSVGFSHANRNEGIASRIYCLLGDGELEEGSNWEAIMYAASHSLDNIVAVVDNNQCSASFMAGENIKWNTMADCWRAFGWDVHEIDGTNMYEIDRTLAALPPVDLASPGKPICIIANTTKGQGVSYMTDRPYAWHIGGLDDEKLAETEVLIDRYTQEQKARS</sequence>
<dbReference type="Pfam" id="PF00456">
    <property type="entry name" value="Transketolase_N"/>
    <property type="match status" value="1"/>
</dbReference>
<dbReference type="InterPro" id="IPR005474">
    <property type="entry name" value="Transketolase_N"/>
</dbReference>
<dbReference type="RefSeq" id="WP_145772378.1">
    <property type="nucleotide sequence ID" value="NZ_LR778301.1"/>
</dbReference>
<dbReference type="Gene3D" id="3.40.50.970">
    <property type="match status" value="1"/>
</dbReference>
<keyword evidence="3" id="KW-0786">Thiamine pyrophosphate</keyword>